<comment type="similarity">
    <text evidence="2">Belongs to the outer membrane factor (OMF) (TC 1.B.17) family.</text>
</comment>
<accession>A0ABT8KQ47</accession>
<comment type="subcellular location">
    <subcellularLocation>
        <location evidence="1">Cell outer membrane</location>
    </subcellularLocation>
</comment>
<keyword evidence="3" id="KW-0813">Transport</keyword>
<keyword evidence="8" id="KW-0175">Coiled coil</keyword>
<keyword evidence="4" id="KW-1134">Transmembrane beta strand</keyword>
<keyword evidence="6" id="KW-0472">Membrane</keyword>
<keyword evidence="7" id="KW-0998">Cell outer membrane</keyword>
<evidence type="ECO:0000256" key="6">
    <source>
        <dbReference type="ARBA" id="ARBA00023136"/>
    </source>
</evidence>
<dbReference type="Proteomes" id="UP001172082">
    <property type="component" value="Unassembled WGS sequence"/>
</dbReference>
<dbReference type="PANTHER" id="PTHR30026:SF20">
    <property type="entry name" value="OUTER MEMBRANE PROTEIN TOLC"/>
    <property type="match status" value="1"/>
</dbReference>
<evidence type="ECO:0000313" key="10">
    <source>
        <dbReference type="Proteomes" id="UP001172082"/>
    </source>
</evidence>
<evidence type="ECO:0000256" key="7">
    <source>
        <dbReference type="ARBA" id="ARBA00023237"/>
    </source>
</evidence>
<comment type="caution">
    <text evidence="9">The sequence shown here is derived from an EMBL/GenBank/DDBJ whole genome shotgun (WGS) entry which is preliminary data.</text>
</comment>
<evidence type="ECO:0000313" key="9">
    <source>
        <dbReference type="EMBL" id="MDN5202870.1"/>
    </source>
</evidence>
<evidence type="ECO:0000256" key="2">
    <source>
        <dbReference type="ARBA" id="ARBA00007613"/>
    </source>
</evidence>
<evidence type="ECO:0000256" key="5">
    <source>
        <dbReference type="ARBA" id="ARBA00022692"/>
    </source>
</evidence>
<evidence type="ECO:0000256" key="4">
    <source>
        <dbReference type="ARBA" id="ARBA00022452"/>
    </source>
</evidence>
<gene>
    <name evidence="9" type="ORF">QQ008_15880</name>
</gene>
<evidence type="ECO:0000256" key="1">
    <source>
        <dbReference type="ARBA" id="ARBA00004442"/>
    </source>
</evidence>
<evidence type="ECO:0000256" key="3">
    <source>
        <dbReference type="ARBA" id="ARBA00022448"/>
    </source>
</evidence>
<protein>
    <submittedName>
        <fullName evidence="9">TolC family protein</fullName>
    </submittedName>
</protein>
<name>A0ABT8KQ47_9BACT</name>
<keyword evidence="5" id="KW-0812">Transmembrane</keyword>
<dbReference type="InterPro" id="IPR051906">
    <property type="entry name" value="TolC-like"/>
</dbReference>
<dbReference type="SUPFAM" id="SSF56954">
    <property type="entry name" value="Outer membrane efflux proteins (OEP)"/>
    <property type="match status" value="1"/>
</dbReference>
<dbReference type="PANTHER" id="PTHR30026">
    <property type="entry name" value="OUTER MEMBRANE PROTEIN TOLC"/>
    <property type="match status" value="1"/>
</dbReference>
<proteinExistence type="inferred from homology"/>
<keyword evidence="10" id="KW-1185">Reference proteome</keyword>
<dbReference type="Gene3D" id="1.20.1600.10">
    <property type="entry name" value="Outer membrane efflux proteins (OEP)"/>
    <property type="match status" value="1"/>
</dbReference>
<feature type="coiled-coil region" evidence="8">
    <location>
        <begin position="395"/>
        <end position="422"/>
    </location>
</feature>
<dbReference type="EMBL" id="JAUJEA010000005">
    <property type="protein sequence ID" value="MDN5202870.1"/>
    <property type="molecule type" value="Genomic_DNA"/>
</dbReference>
<organism evidence="9 10">
    <name type="scientific">Splendidivirga corallicola</name>
    <dbReference type="NCBI Taxonomy" id="3051826"/>
    <lineage>
        <taxon>Bacteria</taxon>
        <taxon>Pseudomonadati</taxon>
        <taxon>Bacteroidota</taxon>
        <taxon>Cytophagia</taxon>
        <taxon>Cytophagales</taxon>
        <taxon>Splendidivirgaceae</taxon>
        <taxon>Splendidivirga</taxon>
    </lineage>
</organism>
<dbReference type="RefSeq" id="WP_346752889.1">
    <property type="nucleotide sequence ID" value="NZ_JAUJEA010000005.1"/>
</dbReference>
<sequence>MKNNLKFLYLLILLWPWIQNVHAQTVLTLDKSLEIARDKSPDILKSTYNLEGNRKQLEAQQAALRSKFSLSITPLQFNRTRSFNNFFSTWNTSEETSTFGTFRISQPIKFTDGTITLVNRFAYQDSFSEFQDVTNTSYSNNLYIQLDQPVFTYNRTKLQLQELELNLENSQLSHAMQLLNLEKNVTQNFYTVYQNQNSLQIAREEFSNQQISYDITKNKVEAGLLAKEELYQAELNLATSRSTVQNQEVALENAKDAFKRIIGLSLFEDITVLANIALNPVEIDLNKAIDHGLEKRMELRQREISIEKSQFDLIRTNAQNEFKGNISVSMGLIGDNERWRDVYESPTKNPSVAVTFDIPLWDWGEKKARMAASRANMEVSKIDLGDQRNDIIITIRQVYRSLSNLETQIEIARQNVKNAELTYDINLERYRNGDLTSMDLNLFQNQLSEKKSALSNALINYKLELLNLKIQTLWDFEIQQPVLEETSDQ</sequence>
<dbReference type="Pfam" id="PF02321">
    <property type="entry name" value="OEP"/>
    <property type="match status" value="1"/>
</dbReference>
<dbReference type="InterPro" id="IPR003423">
    <property type="entry name" value="OMP_efflux"/>
</dbReference>
<evidence type="ECO:0000256" key="8">
    <source>
        <dbReference type="SAM" id="Coils"/>
    </source>
</evidence>
<reference evidence="9" key="1">
    <citation type="submission" date="2023-06" db="EMBL/GenBank/DDBJ databases">
        <title>Genomic of Parafulvivirga corallium.</title>
        <authorList>
            <person name="Wang G."/>
        </authorList>
    </citation>
    <scope>NUCLEOTIDE SEQUENCE</scope>
    <source>
        <strain evidence="9">BMA10</strain>
    </source>
</reference>